<proteinExistence type="predicted"/>
<comment type="caution">
    <text evidence="2">The sequence shown here is derived from an EMBL/GenBank/DDBJ whole genome shotgun (WGS) entry which is preliminary data.</text>
</comment>
<feature type="region of interest" description="Disordered" evidence="1">
    <location>
        <begin position="44"/>
        <end position="71"/>
    </location>
</feature>
<evidence type="ECO:0000256" key="1">
    <source>
        <dbReference type="SAM" id="MobiDB-lite"/>
    </source>
</evidence>
<feature type="compositionally biased region" description="Basic and acidic residues" evidence="1">
    <location>
        <begin position="44"/>
        <end position="55"/>
    </location>
</feature>
<dbReference type="AlphaFoldDB" id="A0A8K0EAK3"/>
<feature type="compositionally biased region" description="Acidic residues" evidence="1">
    <location>
        <begin position="56"/>
        <end position="71"/>
    </location>
</feature>
<gene>
    <name evidence="2" type="ORF">FNV43_RR16266</name>
</gene>
<evidence type="ECO:0000313" key="3">
    <source>
        <dbReference type="Proteomes" id="UP000796880"/>
    </source>
</evidence>
<reference evidence="2" key="1">
    <citation type="submission" date="2020-03" db="EMBL/GenBank/DDBJ databases">
        <title>A high-quality chromosome-level genome assembly of a woody plant with both climbing and erect habits, Rhamnella rubrinervis.</title>
        <authorList>
            <person name="Lu Z."/>
            <person name="Yang Y."/>
            <person name="Zhu X."/>
            <person name="Sun Y."/>
        </authorList>
    </citation>
    <scope>NUCLEOTIDE SEQUENCE</scope>
    <source>
        <strain evidence="2">BYM</strain>
        <tissue evidence="2">Leaf</tissue>
    </source>
</reference>
<dbReference type="EMBL" id="VOIH02000007">
    <property type="protein sequence ID" value="KAF3442350.1"/>
    <property type="molecule type" value="Genomic_DNA"/>
</dbReference>
<accession>A0A8K0EAK3</accession>
<protein>
    <submittedName>
        <fullName evidence="2">Uncharacterized protein</fullName>
    </submittedName>
</protein>
<name>A0A8K0EAK3_9ROSA</name>
<organism evidence="2 3">
    <name type="scientific">Rhamnella rubrinervis</name>
    <dbReference type="NCBI Taxonomy" id="2594499"/>
    <lineage>
        <taxon>Eukaryota</taxon>
        <taxon>Viridiplantae</taxon>
        <taxon>Streptophyta</taxon>
        <taxon>Embryophyta</taxon>
        <taxon>Tracheophyta</taxon>
        <taxon>Spermatophyta</taxon>
        <taxon>Magnoliopsida</taxon>
        <taxon>eudicotyledons</taxon>
        <taxon>Gunneridae</taxon>
        <taxon>Pentapetalae</taxon>
        <taxon>rosids</taxon>
        <taxon>fabids</taxon>
        <taxon>Rosales</taxon>
        <taxon>Rhamnaceae</taxon>
        <taxon>rhamnoid group</taxon>
        <taxon>Rhamneae</taxon>
        <taxon>Rhamnella</taxon>
    </lineage>
</organism>
<dbReference type="Proteomes" id="UP000796880">
    <property type="component" value="Unassembled WGS sequence"/>
</dbReference>
<keyword evidence="3" id="KW-1185">Reference proteome</keyword>
<sequence>MADKMRIKEESLLEEIGTRQKSQWRDRRVVLNFKKAKVALDQLENKEVAEPKKNEEEEEEGDHEEEEEEITEELGFATIFVFDCKLG</sequence>
<evidence type="ECO:0000313" key="2">
    <source>
        <dbReference type="EMBL" id="KAF3442350.1"/>
    </source>
</evidence>
<dbReference type="OrthoDB" id="786951at2759"/>